<dbReference type="AlphaFoldDB" id="A0A075LSX5"/>
<comment type="subcellular location">
    <subcellularLocation>
        <location evidence="1">Cell membrane</location>
        <topology evidence="1">Multi-pass membrane protein</topology>
    </subcellularLocation>
</comment>
<keyword evidence="4 9" id="KW-1133">Transmembrane helix</keyword>
<dbReference type="RefSeq" id="WP_052649050.1">
    <property type="nucleotide sequence ID" value="NZ_CP006019.1"/>
</dbReference>
<dbReference type="FunFam" id="1.20.1080.10:FF:000011">
    <property type="entry name" value="Formate family transporter"/>
    <property type="match status" value="1"/>
</dbReference>
<dbReference type="STRING" id="1343739.PAP_03235"/>
<dbReference type="Pfam" id="PF01226">
    <property type="entry name" value="Form_Nir_trans"/>
    <property type="match status" value="1"/>
</dbReference>
<dbReference type="Gene3D" id="1.20.1080.10">
    <property type="entry name" value="Glycerol uptake facilitator protein"/>
    <property type="match status" value="1"/>
</dbReference>
<sequence length="330" mass="35855">MEDNCTCVLYNVHEGVDACSNIGYTKTKATPSKLLFAGFMAGAYIAFGFMLAIVASASFHSKFGTFPNTSLFKLLLGAVFPVGLIAVLVGGADLWTGNAQIVSISKLTKKVEIKDVLYNWVGSYAGNFIGSVFLAFLAIYGTGLFASGLFKDVLVGIGAYKVNITPWKAFWLAVGCNWLVNVAIWLYVRAKDTAGKVLVTWFPIFAFVAIGFEHSIANMWAITSAIFASNYAITWLDFFKNIIPVTIGNAVGGFLFVGFYHWYLADGENAFKEITDFLTLLAIFAVLMVFIPAGIAYVLNGFGKVALWAVPLAISIYGIGVTYTVRKRVV</sequence>
<evidence type="ECO:0000256" key="6">
    <source>
        <dbReference type="ARBA" id="ARBA00049660"/>
    </source>
</evidence>
<evidence type="ECO:0000313" key="11">
    <source>
        <dbReference type="Proteomes" id="UP000027981"/>
    </source>
</evidence>
<dbReference type="GeneID" id="24841775"/>
<organism evidence="10 11">
    <name type="scientific">Palaeococcus pacificus DY20341</name>
    <dbReference type="NCBI Taxonomy" id="1343739"/>
    <lineage>
        <taxon>Archaea</taxon>
        <taxon>Methanobacteriati</taxon>
        <taxon>Methanobacteriota</taxon>
        <taxon>Thermococci</taxon>
        <taxon>Thermococcales</taxon>
        <taxon>Thermococcaceae</taxon>
        <taxon>Palaeococcus</taxon>
    </lineage>
</organism>
<dbReference type="KEGG" id="ppac:PAP_03235"/>
<dbReference type="OrthoDB" id="117182at2157"/>
<feature type="transmembrane region" description="Helical" evidence="9">
    <location>
        <begin position="116"/>
        <end position="140"/>
    </location>
</feature>
<evidence type="ECO:0000256" key="5">
    <source>
        <dbReference type="ARBA" id="ARBA00023136"/>
    </source>
</evidence>
<evidence type="ECO:0000256" key="1">
    <source>
        <dbReference type="ARBA" id="ARBA00004651"/>
    </source>
</evidence>
<proteinExistence type="inferred from homology"/>
<reference evidence="11" key="1">
    <citation type="submission" date="2013-06" db="EMBL/GenBank/DDBJ databases">
        <title>Complete Genome Sequence of Hyperthermophilic Palaeococcus pacificus DY20341T, Isolated from a Deep-Sea Hydrothermal Sediments.</title>
        <authorList>
            <person name="Zeng X."/>
            <person name="Shao Z."/>
        </authorList>
    </citation>
    <scope>NUCLEOTIDE SEQUENCE [LARGE SCALE GENOMIC DNA]</scope>
    <source>
        <strain evidence="11">DY20341</strain>
    </source>
</reference>
<dbReference type="HOGENOM" id="CLU_036896_1_1_2"/>
<protein>
    <recommendedName>
        <fullName evidence="8">Probable formate transporter</fullName>
    </recommendedName>
</protein>
<accession>A0A075LSX5</accession>
<feature type="transmembrane region" description="Helical" evidence="9">
    <location>
        <begin position="242"/>
        <end position="265"/>
    </location>
</feature>
<keyword evidence="11" id="KW-1185">Reference proteome</keyword>
<evidence type="ECO:0000256" key="3">
    <source>
        <dbReference type="ARBA" id="ARBA00022692"/>
    </source>
</evidence>
<feature type="transmembrane region" description="Helical" evidence="9">
    <location>
        <begin position="169"/>
        <end position="188"/>
    </location>
</feature>
<dbReference type="InterPro" id="IPR000292">
    <property type="entry name" value="For/NO2_transpt"/>
</dbReference>
<feature type="transmembrane region" description="Helical" evidence="9">
    <location>
        <begin position="71"/>
        <end position="95"/>
    </location>
</feature>
<evidence type="ECO:0000256" key="4">
    <source>
        <dbReference type="ARBA" id="ARBA00022989"/>
    </source>
</evidence>
<dbReference type="GO" id="GO:0015513">
    <property type="term" value="F:high-affinity secondary active nitrite transmembrane transporter activity"/>
    <property type="evidence" value="ECO:0007669"/>
    <property type="project" value="TreeGrafter"/>
</dbReference>
<evidence type="ECO:0000313" key="10">
    <source>
        <dbReference type="EMBL" id="AIF69067.1"/>
    </source>
</evidence>
<comment type="similarity">
    <text evidence="6">Belongs to the FNT transporter (TC 1.A.16) family.</text>
</comment>
<dbReference type="GO" id="GO:0005886">
    <property type="term" value="C:plasma membrane"/>
    <property type="evidence" value="ECO:0007669"/>
    <property type="project" value="UniProtKB-SubCell"/>
</dbReference>
<reference evidence="10 11" key="2">
    <citation type="journal article" date="2015" name="Genome Announc.">
        <title>Complete Genome Sequence of Hyperthermophilic Piezophilic Archaeon Palaeococcus pacificus DY20341T, Isolated from Deep-Sea Hydrothermal Sediments.</title>
        <authorList>
            <person name="Zeng X."/>
            <person name="Jebbar M."/>
            <person name="Shao Z."/>
        </authorList>
    </citation>
    <scope>NUCLEOTIDE SEQUENCE [LARGE SCALE GENOMIC DNA]</scope>
    <source>
        <strain evidence="10 11">DY20341</strain>
    </source>
</reference>
<feature type="transmembrane region" description="Helical" evidence="9">
    <location>
        <begin position="277"/>
        <end position="299"/>
    </location>
</feature>
<keyword evidence="5 9" id="KW-0472">Membrane</keyword>
<dbReference type="EMBL" id="CP006019">
    <property type="protein sequence ID" value="AIF69067.1"/>
    <property type="molecule type" value="Genomic_DNA"/>
</dbReference>
<dbReference type="eggNOG" id="arCOG03454">
    <property type="taxonomic scope" value="Archaea"/>
</dbReference>
<feature type="transmembrane region" description="Helical" evidence="9">
    <location>
        <begin position="200"/>
        <end position="222"/>
    </location>
</feature>
<dbReference type="Proteomes" id="UP000027981">
    <property type="component" value="Chromosome"/>
</dbReference>
<evidence type="ECO:0000256" key="9">
    <source>
        <dbReference type="SAM" id="Phobius"/>
    </source>
</evidence>
<dbReference type="InterPro" id="IPR023271">
    <property type="entry name" value="Aquaporin-like"/>
</dbReference>
<evidence type="ECO:0000256" key="2">
    <source>
        <dbReference type="ARBA" id="ARBA00022448"/>
    </source>
</evidence>
<feature type="transmembrane region" description="Helical" evidence="9">
    <location>
        <begin position="34"/>
        <end position="59"/>
    </location>
</feature>
<gene>
    <name evidence="10" type="ORF">PAP_03235</name>
</gene>
<comment type="function">
    <text evidence="7">May act as a formate transporter.</text>
</comment>
<name>A0A075LSX5_9EURY</name>
<feature type="transmembrane region" description="Helical" evidence="9">
    <location>
        <begin position="305"/>
        <end position="325"/>
    </location>
</feature>
<keyword evidence="3 9" id="KW-0812">Transmembrane</keyword>
<dbReference type="GO" id="GO:0015707">
    <property type="term" value="P:nitrite transport"/>
    <property type="evidence" value="ECO:0007669"/>
    <property type="project" value="TreeGrafter"/>
</dbReference>
<dbReference type="PANTHER" id="PTHR30520">
    <property type="entry name" value="FORMATE TRANSPORTER-RELATED"/>
    <property type="match status" value="1"/>
</dbReference>
<evidence type="ECO:0000256" key="8">
    <source>
        <dbReference type="ARBA" id="ARBA00068567"/>
    </source>
</evidence>
<evidence type="ECO:0000256" key="7">
    <source>
        <dbReference type="ARBA" id="ARBA00055172"/>
    </source>
</evidence>
<keyword evidence="2" id="KW-0813">Transport</keyword>
<dbReference type="PANTHER" id="PTHR30520:SF6">
    <property type="entry name" value="FORMATE_NITRATE FAMILY TRANSPORTER (EUROFUNG)"/>
    <property type="match status" value="1"/>
</dbReference>